<sequence length="330" mass="37551">MAQTPKGDMKYKDWLLFGVDLSGTIVEDSRVSQAEECINETLNEAAEVEQPVEEEDSYFLDFGEDDLNGVPNEDDSEVDEELREENGSSGFSIGSSFRKSRKGKKEEELPMQENNEKTLHRFNHRIIVSDVVFKNRWSNVSSSDLIFLNSEMLNGMTRNRFSSMDRNTEQSTARRVIEEGQRMNIKDEMERKRLFESKIKQNSLVAAPVSASTSKVVSQRSMSEIIVHPRFIDFNNRNRELSGKEEEALASNCKENSQVLSILRKCCTRGGVTHSGATSVPPLTYTIENLCRNMTSMICYCFPINPRKPGMTFERVNTLVSESQLLINLK</sequence>
<gene>
    <name evidence="2" type="ORF">RND71_028379</name>
</gene>
<feature type="compositionally biased region" description="Acidic residues" evidence="1">
    <location>
        <begin position="63"/>
        <end position="83"/>
    </location>
</feature>
<proteinExistence type="predicted"/>
<feature type="compositionally biased region" description="Low complexity" evidence="1">
    <location>
        <begin position="87"/>
        <end position="97"/>
    </location>
</feature>
<dbReference type="AlphaFoldDB" id="A0AAE1RJN1"/>
<comment type="caution">
    <text evidence="2">The sequence shown here is derived from an EMBL/GenBank/DDBJ whole genome shotgun (WGS) entry which is preliminary data.</text>
</comment>
<evidence type="ECO:0000313" key="2">
    <source>
        <dbReference type="EMBL" id="KAK4352861.1"/>
    </source>
</evidence>
<organism evidence="2 3">
    <name type="scientific">Anisodus tanguticus</name>
    <dbReference type="NCBI Taxonomy" id="243964"/>
    <lineage>
        <taxon>Eukaryota</taxon>
        <taxon>Viridiplantae</taxon>
        <taxon>Streptophyta</taxon>
        <taxon>Embryophyta</taxon>
        <taxon>Tracheophyta</taxon>
        <taxon>Spermatophyta</taxon>
        <taxon>Magnoliopsida</taxon>
        <taxon>eudicotyledons</taxon>
        <taxon>Gunneridae</taxon>
        <taxon>Pentapetalae</taxon>
        <taxon>asterids</taxon>
        <taxon>lamiids</taxon>
        <taxon>Solanales</taxon>
        <taxon>Solanaceae</taxon>
        <taxon>Solanoideae</taxon>
        <taxon>Hyoscyameae</taxon>
        <taxon>Anisodus</taxon>
    </lineage>
</organism>
<evidence type="ECO:0000256" key="1">
    <source>
        <dbReference type="SAM" id="MobiDB-lite"/>
    </source>
</evidence>
<dbReference type="EMBL" id="JAVYJV010000015">
    <property type="protein sequence ID" value="KAK4352861.1"/>
    <property type="molecule type" value="Genomic_DNA"/>
</dbReference>
<protein>
    <submittedName>
        <fullName evidence="2">Uncharacterized protein</fullName>
    </submittedName>
</protein>
<keyword evidence="3" id="KW-1185">Reference proteome</keyword>
<dbReference type="Proteomes" id="UP001291623">
    <property type="component" value="Unassembled WGS sequence"/>
</dbReference>
<accession>A0AAE1RJN1</accession>
<name>A0AAE1RJN1_9SOLA</name>
<feature type="region of interest" description="Disordered" evidence="1">
    <location>
        <begin position="63"/>
        <end position="111"/>
    </location>
</feature>
<reference evidence="2" key="1">
    <citation type="submission" date="2023-12" db="EMBL/GenBank/DDBJ databases">
        <title>Genome assembly of Anisodus tanguticus.</title>
        <authorList>
            <person name="Wang Y.-J."/>
        </authorList>
    </citation>
    <scope>NUCLEOTIDE SEQUENCE</scope>
    <source>
        <strain evidence="2">KB-2021</strain>
        <tissue evidence="2">Leaf</tissue>
    </source>
</reference>
<evidence type="ECO:0000313" key="3">
    <source>
        <dbReference type="Proteomes" id="UP001291623"/>
    </source>
</evidence>